<gene>
    <name evidence="2" type="ORF">HBA54_15820</name>
</gene>
<dbReference type="RefSeq" id="WP_167226325.1">
    <property type="nucleotide sequence ID" value="NZ_JAAQPH010000012.1"/>
</dbReference>
<evidence type="ECO:0000259" key="1">
    <source>
        <dbReference type="Pfam" id="PF08241"/>
    </source>
</evidence>
<dbReference type="GO" id="GO:0008757">
    <property type="term" value="F:S-adenosylmethionine-dependent methyltransferase activity"/>
    <property type="evidence" value="ECO:0007669"/>
    <property type="project" value="InterPro"/>
</dbReference>
<dbReference type="InterPro" id="IPR050508">
    <property type="entry name" value="Methyltransf_Superfamily"/>
</dbReference>
<keyword evidence="3" id="KW-1185">Reference proteome</keyword>
<dbReference type="InterPro" id="IPR013216">
    <property type="entry name" value="Methyltransf_11"/>
</dbReference>
<dbReference type="AlphaFoldDB" id="A0A967EZ42"/>
<dbReference type="Proteomes" id="UP000761264">
    <property type="component" value="Unassembled WGS sequence"/>
</dbReference>
<keyword evidence="2" id="KW-0808">Transferase</keyword>
<feature type="domain" description="Methyltransferase type 11" evidence="1">
    <location>
        <begin position="31"/>
        <end position="129"/>
    </location>
</feature>
<dbReference type="GO" id="GO:0032259">
    <property type="term" value="P:methylation"/>
    <property type="evidence" value="ECO:0007669"/>
    <property type="project" value="UniProtKB-KW"/>
</dbReference>
<protein>
    <submittedName>
        <fullName evidence="2">Methyltransferase domain-containing protein</fullName>
    </submittedName>
</protein>
<dbReference type="InterPro" id="IPR029063">
    <property type="entry name" value="SAM-dependent_MTases_sf"/>
</dbReference>
<name>A0A967EZ42_9PROT</name>
<reference evidence="2" key="1">
    <citation type="submission" date="2020-03" db="EMBL/GenBank/DDBJ databases">
        <title>Genome of Pelagibius litoralis DSM 21314T.</title>
        <authorList>
            <person name="Wang G."/>
        </authorList>
    </citation>
    <scope>NUCLEOTIDE SEQUENCE</scope>
    <source>
        <strain evidence="2">DSM 21314</strain>
    </source>
</reference>
<dbReference type="PANTHER" id="PTHR42912">
    <property type="entry name" value="METHYLTRANSFERASE"/>
    <property type="match status" value="1"/>
</dbReference>
<evidence type="ECO:0000313" key="2">
    <source>
        <dbReference type="EMBL" id="NIA70073.1"/>
    </source>
</evidence>
<dbReference type="SUPFAM" id="SSF53335">
    <property type="entry name" value="S-adenosyl-L-methionine-dependent methyltransferases"/>
    <property type="match status" value="1"/>
</dbReference>
<dbReference type="EMBL" id="JAAQPH010000012">
    <property type="protein sequence ID" value="NIA70073.1"/>
    <property type="molecule type" value="Genomic_DNA"/>
</dbReference>
<proteinExistence type="predicted"/>
<accession>A0A967EZ42</accession>
<comment type="caution">
    <text evidence="2">The sequence shown here is derived from an EMBL/GenBank/DDBJ whole genome shotgun (WGS) entry which is preliminary data.</text>
</comment>
<evidence type="ECO:0000313" key="3">
    <source>
        <dbReference type="Proteomes" id="UP000761264"/>
    </source>
</evidence>
<dbReference type="CDD" id="cd02440">
    <property type="entry name" value="AdoMet_MTases"/>
    <property type="match status" value="1"/>
</dbReference>
<dbReference type="Gene3D" id="3.40.50.150">
    <property type="entry name" value="Vaccinia Virus protein VP39"/>
    <property type="match status" value="1"/>
</dbReference>
<keyword evidence="2" id="KW-0489">Methyltransferase</keyword>
<dbReference type="Pfam" id="PF08241">
    <property type="entry name" value="Methyltransf_11"/>
    <property type="match status" value="1"/>
</dbReference>
<sequence>MLKSANQPYDQAGFHEQLVKLAGVGSSSRVLDVGCGTGRTLRQVARVAQQAIGIDSKEEFLEQARRSLSDAVDDRRVELLNVDLNREALPFPDAGFDNIICQNVLECIEDKQRLIAGCHRVLKPDGVFLLAHHDFGGVMVNSGDSGLTRAIVAAYADEAQGWMDAADGEIGRKLPGFMRASEFGEMTSETQQLVAFRFAEGSAAHDYCADAAKAAIRAGISKSDVDGWFADLAALDRREAFYFSIPWVYVKASK</sequence>
<organism evidence="2 3">
    <name type="scientific">Pelagibius litoralis</name>
    <dbReference type="NCBI Taxonomy" id="374515"/>
    <lineage>
        <taxon>Bacteria</taxon>
        <taxon>Pseudomonadati</taxon>
        <taxon>Pseudomonadota</taxon>
        <taxon>Alphaproteobacteria</taxon>
        <taxon>Rhodospirillales</taxon>
        <taxon>Rhodovibrionaceae</taxon>
        <taxon>Pelagibius</taxon>
    </lineage>
</organism>